<keyword evidence="3" id="KW-1185">Reference proteome</keyword>
<name>A0AA35CKR9_9FIRM</name>
<reference evidence="2" key="1">
    <citation type="submission" date="2022-03" db="EMBL/GenBank/DDBJ databases">
        <title>Complete genome sequence of Caldinitratiruptor microaerophilus.</title>
        <authorList>
            <person name="Mukaiyama R."/>
            <person name="Nishiyama T."/>
            <person name="Ueda K."/>
        </authorList>
    </citation>
    <scope>NUCLEOTIDE SEQUENCE</scope>
    <source>
        <strain evidence="2">JCM 16183</strain>
    </source>
</reference>
<sequence>MRFLLLSSPQPRVELPGEFAPPAVVDLRPVDWERELALIADMGEQRTGGYSVRVLGVKVESGQALVDLEVRRPAPGGLVTQAITHPACLARIPRAGLAPGARIRVRDQQGDVLADLPAPPA</sequence>
<protein>
    <recommendedName>
        <fullName evidence="1">PrcB C-terminal domain-containing protein</fullName>
    </recommendedName>
</protein>
<evidence type="ECO:0000313" key="3">
    <source>
        <dbReference type="Proteomes" id="UP001163687"/>
    </source>
</evidence>
<dbReference type="KEGG" id="cmic:caldi_02150"/>
<dbReference type="AlphaFoldDB" id="A0AA35CKR9"/>
<accession>A0AA35CKR9</accession>
<dbReference type="InterPro" id="IPR025748">
    <property type="entry name" value="PrcB_C_dom"/>
</dbReference>
<organism evidence="2 3">
    <name type="scientific">Caldinitratiruptor microaerophilus</name>
    <dbReference type="NCBI Taxonomy" id="671077"/>
    <lineage>
        <taxon>Bacteria</taxon>
        <taxon>Bacillati</taxon>
        <taxon>Bacillota</taxon>
        <taxon>Clostridia</taxon>
        <taxon>Eubacteriales</taxon>
        <taxon>Symbiobacteriaceae</taxon>
        <taxon>Caldinitratiruptor</taxon>
    </lineage>
</organism>
<dbReference type="Pfam" id="PF14343">
    <property type="entry name" value="PrcB_C"/>
    <property type="match status" value="1"/>
</dbReference>
<dbReference type="EMBL" id="AP025628">
    <property type="protein sequence ID" value="BDG59125.1"/>
    <property type="molecule type" value="Genomic_DNA"/>
</dbReference>
<evidence type="ECO:0000313" key="2">
    <source>
        <dbReference type="EMBL" id="BDG59125.1"/>
    </source>
</evidence>
<gene>
    <name evidence="2" type="ORF">caldi_02150</name>
</gene>
<proteinExistence type="predicted"/>
<dbReference type="Proteomes" id="UP001163687">
    <property type="component" value="Chromosome"/>
</dbReference>
<evidence type="ECO:0000259" key="1">
    <source>
        <dbReference type="Pfam" id="PF14343"/>
    </source>
</evidence>
<feature type="domain" description="PrcB C-terminal" evidence="1">
    <location>
        <begin position="40"/>
        <end position="93"/>
    </location>
</feature>
<dbReference type="RefSeq" id="WP_264843240.1">
    <property type="nucleotide sequence ID" value="NZ_AP025628.1"/>
</dbReference>